<evidence type="ECO:0000256" key="4">
    <source>
        <dbReference type="ARBA" id="ARBA00023163"/>
    </source>
</evidence>
<keyword evidence="2" id="KW-0805">Transcription regulation</keyword>
<keyword evidence="7" id="KW-1185">Reference proteome</keyword>
<dbReference type="Proteomes" id="UP001558534">
    <property type="component" value="Unassembled WGS sequence"/>
</dbReference>
<feature type="domain" description="HTH lysR-type" evidence="5">
    <location>
        <begin position="1"/>
        <end position="58"/>
    </location>
</feature>
<reference evidence="6 7" key="1">
    <citation type="submission" date="2024-07" db="EMBL/GenBank/DDBJ databases">
        <title>Characterization of a bacterium isolated from hydrolysated instant sea cucumber by whole-genome sequencing and metabolomics.</title>
        <authorList>
            <person name="Luo X."/>
            <person name="Zhang Z."/>
            <person name="Zheng Z."/>
            <person name="Zhang W."/>
            <person name="Ming T."/>
            <person name="Jiao L."/>
            <person name="Su X."/>
            <person name="Kong F."/>
            <person name="Xu J."/>
        </authorList>
    </citation>
    <scope>NUCLEOTIDE SEQUENCE [LARGE SCALE GENOMIC DNA]</scope>
    <source>
        <strain evidence="6 7">XL-2024</strain>
    </source>
</reference>
<dbReference type="Pfam" id="PF00126">
    <property type="entry name" value="HTH_1"/>
    <property type="match status" value="1"/>
</dbReference>
<dbReference type="PROSITE" id="PS50931">
    <property type="entry name" value="HTH_LYSR"/>
    <property type="match status" value="1"/>
</dbReference>
<evidence type="ECO:0000256" key="1">
    <source>
        <dbReference type="ARBA" id="ARBA00009437"/>
    </source>
</evidence>
<dbReference type="EMBL" id="JBFRHK010000005">
    <property type="protein sequence ID" value="MEX3745595.1"/>
    <property type="molecule type" value="Genomic_DNA"/>
</dbReference>
<dbReference type="Gene3D" id="3.40.190.290">
    <property type="match status" value="1"/>
</dbReference>
<dbReference type="InterPro" id="IPR036388">
    <property type="entry name" value="WH-like_DNA-bd_sf"/>
</dbReference>
<sequence length="289" mass="32616">METEWLRTFIVAAKTENFRETAEQRFITQSTVSKHMQHLEKELQTTLFERQGKQVKLNHIGAHFLLQAEKMIATIDEGLQNTASFMDGYTSQLTIGVAPQIANSTLPVIIHTFQQQRPSIQITIELLKSNEIGEAVYAGIVDIGLSKLTSTRDILAVLLAQEPLQLIAPMSKRATDALTLLQQEIILTHEYAPYWQDIQQVLQQFPSYKSMRINQTEVIKNFVKQGLGIAFLPKSVIEGEFQQQLLHSYSVQAFSHIVSNTYFLSKYLSADIEAFLAVCHSVYNGAALD</sequence>
<evidence type="ECO:0000256" key="3">
    <source>
        <dbReference type="ARBA" id="ARBA00023125"/>
    </source>
</evidence>
<dbReference type="Gene3D" id="1.10.10.10">
    <property type="entry name" value="Winged helix-like DNA-binding domain superfamily/Winged helix DNA-binding domain"/>
    <property type="match status" value="1"/>
</dbReference>
<evidence type="ECO:0000313" key="7">
    <source>
        <dbReference type="Proteomes" id="UP001558534"/>
    </source>
</evidence>
<dbReference type="PANTHER" id="PTHR30126">
    <property type="entry name" value="HTH-TYPE TRANSCRIPTIONAL REGULATOR"/>
    <property type="match status" value="1"/>
</dbReference>
<comment type="similarity">
    <text evidence="1">Belongs to the LysR transcriptional regulatory family.</text>
</comment>
<accession>A0ABV3VXG4</accession>
<evidence type="ECO:0000313" key="6">
    <source>
        <dbReference type="EMBL" id="MEX3745595.1"/>
    </source>
</evidence>
<name>A0ABV3VXG4_9BACI</name>
<dbReference type="InterPro" id="IPR005119">
    <property type="entry name" value="LysR_subst-bd"/>
</dbReference>
<proteinExistence type="inferred from homology"/>
<dbReference type="InterPro" id="IPR036390">
    <property type="entry name" value="WH_DNA-bd_sf"/>
</dbReference>
<comment type="caution">
    <text evidence="6">The sequence shown here is derived from an EMBL/GenBank/DDBJ whole genome shotgun (WGS) entry which is preliminary data.</text>
</comment>
<dbReference type="Pfam" id="PF03466">
    <property type="entry name" value="LysR_substrate"/>
    <property type="match status" value="1"/>
</dbReference>
<dbReference type="PANTHER" id="PTHR30126:SF64">
    <property type="entry name" value="HTH-TYPE TRANSCRIPTIONAL REGULATOR CITR"/>
    <property type="match status" value="1"/>
</dbReference>
<dbReference type="CDD" id="cd05466">
    <property type="entry name" value="PBP2_LTTR_substrate"/>
    <property type="match status" value="1"/>
</dbReference>
<protein>
    <submittedName>
        <fullName evidence="6">LysR family transcriptional regulator</fullName>
    </submittedName>
</protein>
<evidence type="ECO:0000256" key="2">
    <source>
        <dbReference type="ARBA" id="ARBA00023015"/>
    </source>
</evidence>
<gene>
    <name evidence="6" type="ORF">AB1300_10655</name>
</gene>
<evidence type="ECO:0000259" key="5">
    <source>
        <dbReference type="PROSITE" id="PS50931"/>
    </source>
</evidence>
<keyword evidence="3" id="KW-0238">DNA-binding</keyword>
<dbReference type="InterPro" id="IPR000847">
    <property type="entry name" value="LysR_HTH_N"/>
</dbReference>
<keyword evidence="4" id="KW-0804">Transcription</keyword>
<organism evidence="6 7">
    <name type="scientific">Lysinibacillus xylanilyticus</name>
    <dbReference type="NCBI Taxonomy" id="582475"/>
    <lineage>
        <taxon>Bacteria</taxon>
        <taxon>Bacillati</taxon>
        <taxon>Bacillota</taxon>
        <taxon>Bacilli</taxon>
        <taxon>Bacillales</taxon>
        <taxon>Bacillaceae</taxon>
        <taxon>Lysinibacillus</taxon>
    </lineage>
</organism>
<dbReference type="SUPFAM" id="SSF46785">
    <property type="entry name" value="Winged helix' DNA-binding domain"/>
    <property type="match status" value="1"/>
</dbReference>
<dbReference type="RefSeq" id="WP_368636467.1">
    <property type="nucleotide sequence ID" value="NZ_JBFRHK010000005.1"/>
</dbReference>
<dbReference type="SUPFAM" id="SSF53850">
    <property type="entry name" value="Periplasmic binding protein-like II"/>
    <property type="match status" value="1"/>
</dbReference>